<comment type="caution">
    <text evidence="1">The sequence shown here is derived from an EMBL/GenBank/DDBJ whole genome shotgun (WGS) entry which is preliminary data.</text>
</comment>
<dbReference type="EMBL" id="MU267612">
    <property type="protein sequence ID" value="KAH7914512.1"/>
    <property type="molecule type" value="Genomic_DNA"/>
</dbReference>
<protein>
    <submittedName>
        <fullName evidence="1">Uncharacterized protein</fullName>
    </submittedName>
</protein>
<name>A0ACB8AMM3_9AGAM</name>
<keyword evidence="2" id="KW-1185">Reference proteome</keyword>
<proteinExistence type="predicted"/>
<evidence type="ECO:0000313" key="1">
    <source>
        <dbReference type="EMBL" id="KAH7914512.1"/>
    </source>
</evidence>
<organism evidence="1 2">
    <name type="scientific">Hygrophoropsis aurantiaca</name>
    <dbReference type="NCBI Taxonomy" id="72124"/>
    <lineage>
        <taxon>Eukaryota</taxon>
        <taxon>Fungi</taxon>
        <taxon>Dikarya</taxon>
        <taxon>Basidiomycota</taxon>
        <taxon>Agaricomycotina</taxon>
        <taxon>Agaricomycetes</taxon>
        <taxon>Agaricomycetidae</taxon>
        <taxon>Boletales</taxon>
        <taxon>Coniophorineae</taxon>
        <taxon>Hygrophoropsidaceae</taxon>
        <taxon>Hygrophoropsis</taxon>
    </lineage>
</organism>
<accession>A0ACB8AMM3</accession>
<reference evidence="1" key="1">
    <citation type="journal article" date="2021" name="New Phytol.">
        <title>Evolutionary innovations through gain and loss of genes in the ectomycorrhizal Boletales.</title>
        <authorList>
            <person name="Wu G."/>
            <person name="Miyauchi S."/>
            <person name="Morin E."/>
            <person name="Kuo A."/>
            <person name="Drula E."/>
            <person name="Varga T."/>
            <person name="Kohler A."/>
            <person name="Feng B."/>
            <person name="Cao Y."/>
            <person name="Lipzen A."/>
            <person name="Daum C."/>
            <person name="Hundley H."/>
            <person name="Pangilinan J."/>
            <person name="Johnson J."/>
            <person name="Barry K."/>
            <person name="LaButti K."/>
            <person name="Ng V."/>
            <person name="Ahrendt S."/>
            <person name="Min B."/>
            <person name="Choi I.G."/>
            <person name="Park H."/>
            <person name="Plett J.M."/>
            <person name="Magnuson J."/>
            <person name="Spatafora J.W."/>
            <person name="Nagy L.G."/>
            <person name="Henrissat B."/>
            <person name="Grigoriev I.V."/>
            <person name="Yang Z.L."/>
            <person name="Xu J."/>
            <person name="Martin F.M."/>
        </authorList>
    </citation>
    <scope>NUCLEOTIDE SEQUENCE</scope>
    <source>
        <strain evidence="1">ATCC 28755</strain>
    </source>
</reference>
<dbReference type="Proteomes" id="UP000790377">
    <property type="component" value="Unassembled WGS sequence"/>
</dbReference>
<sequence length="504" mass="55100">MTKVTSTKVSTSARVNPIARKPSQNPATPDSPTPPNAIDEITQMYDENETMDEDTSTTPTKPTSDLAPITSESNATLVAQNTIDNTAPVTEPSAYAQSANVDPFDSVPNRGGVASSMHAPREIRMSVAPGAVTSTPLPHQPPPATHRTRNSLPAVTVEAILHAQLASAAENRAFTYAGHPAAAPVCTRVTPAPPGGFPHTHLSHGTQLTDFLSPAILNDWRKIESGKFLIRFFDHDGKNSSYSSLASLAKQAISNLTPYVYQDNLAVQVSEPSPIIGREGKEFPLGFLVHNIPYALAEYFLDQRIWSTPAVTFEARPFLGEDNPAFLFTIQGFHTEDLIAVDNTVTAVWTDGVVQHEIEDIVAYALDFIDIEYESRFQEFIDSITVEFIDFKAPGAIKVPSFNIYARCPTSDPIAWTKLRKYLASLSYASSFDGIGRVLFLQHCTLCHSITHPRGLCPFPLIPEWYGGGLVKKTTKDDRGRSYSHRSFSPAGMTRGRGRANRLS</sequence>
<gene>
    <name evidence="1" type="ORF">BJ138DRAFT_1206517</name>
</gene>
<evidence type="ECO:0000313" key="2">
    <source>
        <dbReference type="Proteomes" id="UP000790377"/>
    </source>
</evidence>